<sequence length="195" mass="21216">MRLSQVLVLLAAEPEERISFRDILAILSERSFAILVVLLGLPNCLPMPPPIPTISSLLLIMLAVQMLVRRPEPWFPGVVLRGSVARRDVLRAVKRALPIVSVLERWSRPRLIIFDRRTGSLLGAMLLLTMSIGMLLAAPLVGQLPYGLAVCLFGLGQIERDGVLVLSSMVAGAVGVVLSASFIYGVVLGIRNLLF</sequence>
<dbReference type="PANTHER" id="PTHR41795:SF1">
    <property type="entry name" value="EXOPOLYSACCHARIDE SYNTHESIS PROTEIN"/>
    <property type="match status" value="1"/>
</dbReference>
<feature type="transmembrane region" description="Helical" evidence="1">
    <location>
        <begin position="120"/>
        <end position="142"/>
    </location>
</feature>
<evidence type="ECO:0000313" key="2">
    <source>
        <dbReference type="EMBL" id="RYB06389.1"/>
    </source>
</evidence>
<reference evidence="2 3" key="2">
    <citation type="submission" date="2019-02" db="EMBL/GenBank/DDBJ databases">
        <title>'Lichenibacterium ramalinii' gen. nov. sp. nov., 'Lichenibacterium minor' gen. nov. sp. nov.</title>
        <authorList>
            <person name="Pankratov T."/>
        </authorList>
    </citation>
    <scope>NUCLEOTIDE SEQUENCE [LARGE SCALE GENOMIC DNA]</scope>
    <source>
        <strain evidence="2 3">RmlP001</strain>
    </source>
</reference>
<proteinExistence type="predicted"/>
<dbReference type="AlphaFoldDB" id="A0A4Q2REN5"/>
<accession>A0A4Q2REN5</accession>
<reference evidence="2 3" key="1">
    <citation type="submission" date="2018-09" db="EMBL/GenBank/DDBJ databases">
        <authorList>
            <person name="Grouzdev D.S."/>
            <person name="Krutkina M.S."/>
        </authorList>
    </citation>
    <scope>NUCLEOTIDE SEQUENCE [LARGE SCALE GENOMIC DNA]</scope>
    <source>
        <strain evidence="2 3">RmlP001</strain>
    </source>
</reference>
<gene>
    <name evidence="2" type="ORF">D3272_06480</name>
</gene>
<keyword evidence="1" id="KW-0472">Membrane</keyword>
<protein>
    <submittedName>
        <fullName evidence="2">Exopolysaccharide biosynthesis protein</fullName>
    </submittedName>
</protein>
<name>A0A4Q2REN5_9HYPH</name>
<keyword evidence="3" id="KW-1185">Reference proteome</keyword>
<dbReference type="InterPro" id="IPR010331">
    <property type="entry name" value="ExoD"/>
</dbReference>
<dbReference type="Pfam" id="PF06055">
    <property type="entry name" value="ExoD"/>
    <property type="match status" value="1"/>
</dbReference>
<feature type="transmembrane region" description="Helical" evidence="1">
    <location>
        <begin position="162"/>
        <end position="190"/>
    </location>
</feature>
<dbReference type="Proteomes" id="UP000289411">
    <property type="component" value="Unassembled WGS sequence"/>
</dbReference>
<evidence type="ECO:0000313" key="3">
    <source>
        <dbReference type="Proteomes" id="UP000289411"/>
    </source>
</evidence>
<dbReference type="OrthoDB" id="8446803at2"/>
<dbReference type="PANTHER" id="PTHR41795">
    <property type="entry name" value="EXOPOLYSACCHARIDE SYNTHESIS PROTEIN"/>
    <property type="match status" value="1"/>
</dbReference>
<keyword evidence="1" id="KW-1133">Transmembrane helix</keyword>
<organism evidence="2 3">
    <name type="scientific">Lichenibacterium ramalinae</name>
    <dbReference type="NCBI Taxonomy" id="2316527"/>
    <lineage>
        <taxon>Bacteria</taxon>
        <taxon>Pseudomonadati</taxon>
        <taxon>Pseudomonadota</taxon>
        <taxon>Alphaproteobacteria</taxon>
        <taxon>Hyphomicrobiales</taxon>
        <taxon>Lichenihabitantaceae</taxon>
        <taxon>Lichenibacterium</taxon>
    </lineage>
</organism>
<keyword evidence="1" id="KW-0812">Transmembrane</keyword>
<comment type="caution">
    <text evidence="2">The sequence shown here is derived from an EMBL/GenBank/DDBJ whole genome shotgun (WGS) entry which is preliminary data.</text>
</comment>
<evidence type="ECO:0000256" key="1">
    <source>
        <dbReference type="SAM" id="Phobius"/>
    </source>
</evidence>
<dbReference type="PIRSF" id="PIRSF033239">
    <property type="entry name" value="ExoD"/>
    <property type="match status" value="1"/>
</dbReference>
<dbReference type="EMBL" id="QYBC01000004">
    <property type="protein sequence ID" value="RYB06389.1"/>
    <property type="molecule type" value="Genomic_DNA"/>
</dbReference>